<dbReference type="EMBL" id="OU900105">
    <property type="protein sequence ID" value="CAG9856606.1"/>
    <property type="molecule type" value="Genomic_DNA"/>
</dbReference>
<feature type="domain" description="Anoctamin dimerisation" evidence="10">
    <location>
        <begin position="112"/>
        <end position="196"/>
    </location>
</feature>
<reference evidence="11" key="1">
    <citation type="submission" date="2022-01" db="EMBL/GenBank/DDBJ databases">
        <authorList>
            <person name="King R."/>
        </authorList>
    </citation>
    <scope>NUCLEOTIDE SEQUENCE</scope>
</reference>
<dbReference type="PANTHER" id="PTHR12308">
    <property type="entry name" value="ANOCTAMIN"/>
    <property type="match status" value="1"/>
</dbReference>
<comment type="subcellular location">
    <subcellularLocation>
        <location evidence="1">Cell membrane</location>
        <topology evidence="1">Multi-pass membrane protein</topology>
    </subcellularLocation>
    <subcellularLocation>
        <location evidence="8">Membrane</location>
        <topology evidence="8">Multi-pass membrane protein</topology>
    </subcellularLocation>
</comment>
<comment type="similarity">
    <text evidence="2 8">Belongs to the anoctamin family.</text>
</comment>
<dbReference type="Pfam" id="PF16178">
    <property type="entry name" value="Anoct_dimer"/>
    <property type="match status" value="2"/>
</dbReference>
<evidence type="ECO:0000256" key="1">
    <source>
        <dbReference type="ARBA" id="ARBA00004651"/>
    </source>
</evidence>
<dbReference type="InterPro" id="IPR032394">
    <property type="entry name" value="Anoct_dimer"/>
</dbReference>
<dbReference type="GO" id="GO:0005254">
    <property type="term" value="F:chloride channel activity"/>
    <property type="evidence" value="ECO:0007669"/>
    <property type="project" value="TreeGrafter"/>
</dbReference>
<accession>A0A9N9TEM5</accession>
<evidence type="ECO:0000259" key="9">
    <source>
        <dbReference type="Pfam" id="PF04547"/>
    </source>
</evidence>
<feature type="transmembrane region" description="Helical" evidence="8">
    <location>
        <begin position="452"/>
        <end position="474"/>
    </location>
</feature>
<evidence type="ECO:0000313" key="12">
    <source>
        <dbReference type="Proteomes" id="UP001153712"/>
    </source>
</evidence>
<dbReference type="InterPro" id="IPR049452">
    <property type="entry name" value="Anoctamin_TM"/>
</dbReference>
<evidence type="ECO:0000259" key="10">
    <source>
        <dbReference type="Pfam" id="PF16178"/>
    </source>
</evidence>
<evidence type="ECO:0000256" key="2">
    <source>
        <dbReference type="ARBA" id="ARBA00009671"/>
    </source>
</evidence>
<evidence type="ECO:0000256" key="4">
    <source>
        <dbReference type="ARBA" id="ARBA00022692"/>
    </source>
</evidence>
<dbReference type="Proteomes" id="UP001153712">
    <property type="component" value="Chromosome 12"/>
</dbReference>
<feature type="transmembrane region" description="Helical" evidence="8">
    <location>
        <begin position="509"/>
        <end position="531"/>
    </location>
</feature>
<evidence type="ECO:0000256" key="8">
    <source>
        <dbReference type="RuleBase" id="RU280814"/>
    </source>
</evidence>
<feature type="domain" description="Anoctamin dimerisation" evidence="10">
    <location>
        <begin position="9"/>
        <end position="82"/>
    </location>
</feature>
<feature type="transmembrane region" description="Helical" evidence="8">
    <location>
        <begin position="363"/>
        <end position="387"/>
    </location>
</feature>
<keyword evidence="6 8" id="KW-0472">Membrane</keyword>
<feature type="transmembrane region" description="Helical" evidence="8">
    <location>
        <begin position="216"/>
        <end position="239"/>
    </location>
</feature>
<name>A0A9N9TEM5_PHYSR</name>
<dbReference type="AlphaFoldDB" id="A0A9N9TEM5"/>
<protein>
    <recommendedName>
        <fullName evidence="8">Anoctamin</fullName>
    </recommendedName>
</protein>
<keyword evidence="12" id="KW-1185">Reference proteome</keyword>
<dbReference type="PANTHER" id="PTHR12308:SF84">
    <property type="entry name" value="ANOCTAMIN"/>
    <property type="match status" value="1"/>
</dbReference>
<dbReference type="InterPro" id="IPR007632">
    <property type="entry name" value="Anoctamin"/>
</dbReference>
<keyword evidence="4 8" id="KW-0812">Transmembrane</keyword>
<organism evidence="11 12">
    <name type="scientific">Phyllotreta striolata</name>
    <name type="common">Striped flea beetle</name>
    <name type="synonym">Crioceris striolata</name>
    <dbReference type="NCBI Taxonomy" id="444603"/>
    <lineage>
        <taxon>Eukaryota</taxon>
        <taxon>Metazoa</taxon>
        <taxon>Ecdysozoa</taxon>
        <taxon>Arthropoda</taxon>
        <taxon>Hexapoda</taxon>
        <taxon>Insecta</taxon>
        <taxon>Pterygota</taxon>
        <taxon>Neoptera</taxon>
        <taxon>Endopterygota</taxon>
        <taxon>Coleoptera</taxon>
        <taxon>Polyphaga</taxon>
        <taxon>Cucujiformia</taxon>
        <taxon>Chrysomeloidea</taxon>
        <taxon>Chrysomelidae</taxon>
        <taxon>Galerucinae</taxon>
        <taxon>Alticini</taxon>
        <taxon>Phyllotreta</taxon>
    </lineage>
</organism>
<evidence type="ECO:0000256" key="5">
    <source>
        <dbReference type="ARBA" id="ARBA00022989"/>
    </source>
</evidence>
<feature type="transmembrane region" description="Helical" evidence="8">
    <location>
        <begin position="569"/>
        <end position="592"/>
    </location>
</feature>
<feature type="transmembrane region" description="Helical" evidence="8">
    <location>
        <begin position="288"/>
        <end position="309"/>
    </location>
</feature>
<dbReference type="GO" id="GO:0046983">
    <property type="term" value="F:protein dimerization activity"/>
    <property type="evidence" value="ECO:0007669"/>
    <property type="project" value="InterPro"/>
</dbReference>
<evidence type="ECO:0000313" key="11">
    <source>
        <dbReference type="EMBL" id="CAG9856606.1"/>
    </source>
</evidence>
<dbReference type="OrthoDB" id="296386at2759"/>
<sequence length="761" mass="89485">MNPQKDKGYFPDGRRKIHYVLVTHEENLPKLKQFLNNLRRKDIDIEITLGRNLYYLLFILLHLPEKVHKSYAEMYDVQREVVRTKFEDLHILKSYHFKKLPPLLNPAPSGALTNSQCITILYQILESTEFGDGAFDYSLTKLAEKDIITDSYPLHDGPLNYHFDEFDRMSISSYNDRELLYRYWASFRVWKYEVPLDLIKKYYGPEMAFYFHWLEYLILMLCPMAVLGTVVFLISIILVRTKDVHNIEEVCTSTVDLCPKCLLKILCYFKPLKEYCSLFMWTYIFDNYLTVIFAVLISFWGTFFTNIWIRRTNELKIRWDIQEEGYDLNIRREYAENVKRYREDDVTGELEPCMHPIETALRYLVVTIIGFFVCLTDLAVVYGLFYFELTLKIFIVLSPIHFSKNEKRGVIILTSSLLLIVAIKIKSKMIPNISRWLTDFSMHKTQQCYERALLYTIYLLSFSNNYAVLFYTAFVKGSFNTSPKSTVSTTIMRDSCQPLPCILDLASKIFFVLIFRRLLLNILMVLLSIIFRLFKNRFQTVAEVVGQYEDEYWLNQSSKGGLNMKYNELVIQYGLVTFFGAAFPLAPVFVLLDNLIELRLSASALVKNTRRPVPKEIPGMTQWQKILMGLIYFNTAVNALVIAFSTMFVSREVYSHKNSNSLEGFVYNYTLSAFLTKDSKIYETIEGKPEYCYYLGMREPPNNPNKYRLTSEFWEDFTWKMVFVVCFEVRVSNYFPNIFIFSTTDQIKNSMVSCLPIRRND</sequence>
<keyword evidence="5 8" id="KW-1133">Transmembrane helix</keyword>
<evidence type="ECO:0000256" key="6">
    <source>
        <dbReference type="ARBA" id="ARBA00023136"/>
    </source>
</evidence>
<dbReference type="Pfam" id="PF04547">
    <property type="entry name" value="Anoctamin"/>
    <property type="match status" value="1"/>
</dbReference>
<feature type="transmembrane region" description="Helical" evidence="8">
    <location>
        <begin position="407"/>
        <end position="425"/>
    </location>
</feature>
<feature type="domain" description="Anoctamin transmembrane" evidence="9">
    <location>
        <begin position="199"/>
        <end position="749"/>
    </location>
</feature>
<evidence type="ECO:0000256" key="7">
    <source>
        <dbReference type="ARBA" id="ARBA00023180"/>
    </source>
</evidence>
<gene>
    <name evidence="11" type="ORF">PHYEVI_LOCUS3026</name>
</gene>
<feature type="transmembrane region" description="Helical" evidence="8">
    <location>
        <begin position="626"/>
        <end position="649"/>
    </location>
</feature>
<dbReference type="GO" id="GO:0005886">
    <property type="term" value="C:plasma membrane"/>
    <property type="evidence" value="ECO:0007669"/>
    <property type="project" value="UniProtKB-SubCell"/>
</dbReference>
<evidence type="ECO:0000256" key="3">
    <source>
        <dbReference type="ARBA" id="ARBA00022475"/>
    </source>
</evidence>
<keyword evidence="7" id="KW-0325">Glycoprotein</keyword>
<proteinExistence type="inferred from homology"/>
<keyword evidence="3" id="KW-1003">Cell membrane</keyword>